<dbReference type="AlphaFoldDB" id="A0A101M917"/>
<reference evidence="2 3" key="1">
    <citation type="submission" date="2015-10" db="EMBL/GenBank/DDBJ databases">
        <title>Genome sequencing of Penicillium freii.</title>
        <authorList>
            <person name="Nguyen H.D."/>
            <person name="Visagie C.M."/>
            <person name="Seifert K.A."/>
        </authorList>
    </citation>
    <scope>NUCLEOTIDE SEQUENCE [LARGE SCALE GENOMIC DNA]</scope>
    <source>
        <strain evidence="2 3">DAOM 242723</strain>
    </source>
</reference>
<accession>A0A101M917</accession>
<evidence type="ECO:0000313" key="3">
    <source>
        <dbReference type="Proteomes" id="UP000055045"/>
    </source>
</evidence>
<keyword evidence="1" id="KW-0472">Membrane</keyword>
<dbReference type="Proteomes" id="UP000055045">
    <property type="component" value="Unassembled WGS sequence"/>
</dbReference>
<keyword evidence="3" id="KW-1185">Reference proteome</keyword>
<keyword evidence="1" id="KW-1133">Transmembrane helix</keyword>
<feature type="transmembrane region" description="Helical" evidence="1">
    <location>
        <begin position="32"/>
        <end position="56"/>
    </location>
</feature>
<gene>
    <name evidence="2" type="ORF">ACN42_g11087</name>
</gene>
<name>A0A101M917_PENFR</name>
<sequence>MDSGEERRREREAPSTGYLEVLGAESRDRHQLLLYLQITTPFFFFFFFFFCLFPIFPTLYKTSFLPINLYIDQLRPSI</sequence>
<organism evidence="2 3">
    <name type="scientific">Penicillium freii</name>
    <dbReference type="NCBI Taxonomy" id="48697"/>
    <lineage>
        <taxon>Eukaryota</taxon>
        <taxon>Fungi</taxon>
        <taxon>Dikarya</taxon>
        <taxon>Ascomycota</taxon>
        <taxon>Pezizomycotina</taxon>
        <taxon>Eurotiomycetes</taxon>
        <taxon>Eurotiomycetidae</taxon>
        <taxon>Eurotiales</taxon>
        <taxon>Aspergillaceae</taxon>
        <taxon>Penicillium</taxon>
    </lineage>
</organism>
<protein>
    <submittedName>
        <fullName evidence="2">Uncharacterized protein</fullName>
    </submittedName>
</protein>
<keyword evidence="1" id="KW-0812">Transmembrane</keyword>
<evidence type="ECO:0000313" key="2">
    <source>
        <dbReference type="EMBL" id="KUM56142.1"/>
    </source>
</evidence>
<dbReference type="EMBL" id="LLXE01000544">
    <property type="protein sequence ID" value="KUM56142.1"/>
    <property type="molecule type" value="Genomic_DNA"/>
</dbReference>
<comment type="caution">
    <text evidence="2">The sequence shown here is derived from an EMBL/GenBank/DDBJ whole genome shotgun (WGS) entry which is preliminary data.</text>
</comment>
<proteinExistence type="predicted"/>
<evidence type="ECO:0000256" key="1">
    <source>
        <dbReference type="SAM" id="Phobius"/>
    </source>
</evidence>